<sequence length="67" mass="7796">MSPTAYNNLVECDMSFSWSCTNCDEQNYSSFANNIDSLVSENSFSVLEDMNRDKITSHLWRFLTKKE</sequence>
<reference evidence="1" key="1">
    <citation type="journal article" date="2019" name="bioRxiv">
        <title>The Genome of the Zebra Mussel, Dreissena polymorpha: A Resource for Invasive Species Research.</title>
        <authorList>
            <person name="McCartney M.A."/>
            <person name="Auch B."/>
            <person name="Kono T."/>
            <person name="Mallez S."/>
            <person name="Zhang Y."/>
            <person name="Obille A."/>
            <person name="Becker A."/>
            <person name="Abrahante J.E."/>
            <person name="Garbe J."/>
            <person name="Badalamenti J.P."/>
            <person name="Herman A."/>
            <person name="Mangelson H."/>
            <person name="Liachko I."/>
            <person name="Sullivan S."/>
            <person name="Sone E.D."/>
            <person name="Koren S."/>
            <person name="Silverstein K.A.T."/>
            <person name="Beckman K.B."/>
            <person name="Gohl D.M."/>
        </authorList>
    </citation>
    <scope>NUCLEOTIDE SEQUENCE</scope>
    <source>
        <strain evidence="1">Duluth1</strain>
        <tissue evidence="1">Whole animal</tissue>
    </source>
</reference>
<gene>
    <name evidence="1" type="ORF">DPMN_113538</name>
</gene>
<organism evidence="1 2">
    <name type="scientific">Dreissena polymorpha</name>
    <name type="common">Zebra mussel</name>
    <name type="synonym">Mytilus polymorpha</name>
    <dbReference type="NCBI Taxonomy" id="45954"/>
    <lineage>
        <taxon>Eukaryota</taxon>
        <taxon>Metazoa</taxon>
        <taxon>Spiralia</taxon>
        <taxon>Lophotrochozoa</taxon>
        <taxon>Mollusca</taxon>
        <taxon>Bivalvia</taxon>
        <taxon>Autobranchia</taxon>
        <taxon>Heteroconchia</taxon>
        <taxon>Euheterodonta</taxon>
        <taxon>Imparidentia</taxon>
        <taxon>Neoheterodontei</taxon>
        <taxon>Myida</taxon>
        <taxon>Dreissenoidea</taxon>
        <taxon>Dreissenidae</taxon>
        <taxon>Dreissena</taxon>
    </lineage>
</organism>
<evidence type="ECO:0000313" key="2">
    <source>
        <dbReference type="Proteomes" id="UP000828390"/>
    </source>
</evidence>
<comment type="caution">
    <text evidence="1">The sequence shown here is derived from an EMBL/GenBank/DDBJ whole genome shotgun (WGS) entry which is preliminary data.</text>
</comment>
<dbReference type="EMBL" id="JAIWYP010000004">
    <property type="protein sequence ID" value="KAH3840095.1"/>
    <property type="molecule type" value="Genomic_DNA"/>
</dbReference>
<protein>
    <submittedName>
        <fullName evidence="1">Uncharacterized protein</fullName>
    </submittedName>
</protein>
<proteinExistence type="predicted"/>
<evidence type="ECO:0000313" key="1">
    <source>
        <dbReference type="EMBL" id="KAH3840095.1"/>
    </source>
</evidence>
<name>A0A9D4KHL7_DREPO</name>
<accession>A0A9D4KHL7</accession>
<reference evidence="1" key="2">
    <citation type="submission" date="2020-11" db="EMBL/GenBank/DDBJ databases">
        <authorList>
            <person name="McCartney M.A."/>
            <person name="Auch B."/>
            <person name="Kono T."/>
            <person name="Mallez S."/>
            <person name="Becker A."/>
            <person name="Gohl D.M."/>
            <person name="Silverstein K.A.T."/>
            <person name="Koren S."/>
            <person name="Bechman K.B."/>
            <person name="Herman A."/>
            <person name="Abrahante J.E."/>
            <person name="Garbe J."/>
        </authorList>
    </citation>
    <scope>NUCLEOTIDE SEQUENCE</scope>
    <source>
        <strain evidence="1">Duluth1</strain>
        <tissue evidence="1">Whole animal</tissue>
    </source>
</reference>
<dbReference type="Proteomes" id="UP000828390">
    <property type="component" value="Unassembled WGS sequence"/>
</dbReference>
<dbReference type="AlphaFoldDB" id="A0A9D4KHL7"/>
<keyword evidence="2" id="KW-1185">Reference proteome</keyword>